<reference evidence="1" key="1">
    <citation type="submission" date="2019-09" db="EMBL/GenBank/DDBJ databases">
        <title>Draft genome information of white flower Hibiscus syriacus.</title>
        <authorList>
            <person name="Kim Y.-M."/>
        </authorList>
    </citation>
    <scope>NUCLEOTIDE SEQUENCE [LARGE SCALE GENOMIC DNA]</scope>
    <source>
        <strain evidence="1">YM2019G1</strain>
    </source>
</reference>
<sequence>MLWRHQPNGRCTIHSAAAILRQEDKSLNDNIWGFAWDFEGPQRIKQLLWTTLYQRLMTNAERTRRGINNNPSCPRYSRTQDWWWKHLFGILLWKLWKNRNDFVFNQKVRAVMDIIQSATAWAGMVMKTHQNKPTDITCREQKHWRPPQVGHFKLNTDGAVSHLTMKELWLRIRHLELETSNLEAFRLLISSNGSTQLPIIRRIKLLTKLPWSLKFKYTLRADNKPADNMANIGRDLNQNLQIFYQPLLKCKELSTTSAMLCT</sequence>
<organism evidence="1 2">
    <name type="scientific">Hibiscus syriacus</name>
    <name type="common">Rose of Sharon</name>
    <dbReference type="NCBI Taxonomy" id="106335"/>
    <lineage>
        <taxon>Eukaryota</taxon>
        <taxon>Viridiplantae</taxon>
        <taxon>Streptophyta</taxon>
        <taxon>Embryophyta</taxon>
        <taxon>Tracheophyta</taxon>
        <taxon>Spermatophyta</taxon>
        <taxon>Magnoliopsida</taxon>
        <taxon>eudicotyledons</taxon>
        <taxon>Gunneridae</taxon>
        <taxon>Pentapetalae</taxon>
        <taxon>rosids</taxon>
        <taxon>malvids</taxon>
        <taxon>Malvales</taxon>
        <taxon>Malvaceae</taxon>
        <taxon>Malvoideae</taxon>
        <taxon>Hibiscus</taxon>
    </lineage>
</organism>
<dbReference type="AlphaFoldDB" id="A0A6A3D2B8"/>
<dbReference type="PANTHER" id="PTHR47723:SF19">
    <property type="entry name" value="POLYNUCLEOTIDYL TRANSFERASE, RIBONUCLEASE H-LIKE SUPERFAMILY PROTEIN"/>
    <property type="match status" value="1"/>
</dbReference>
<evidence type="ECO:0000313" key="2">
    <source>
        <dbReference type="Proteomes" id="UP000436088"/>
    </source>
</evidence>
<dbReference type="InterPro" id="IPR053151">
    <property type="entry name" value="RNase_H-like"/>
</dbReference>
<name>A0A6A3D2B8_HIBSY</name>
<dbReference type="EMBL" id="VEPZ02000030">
    <property type="protein sequence ID" value="KAE8735915.1"/>
    <property type="molecule type" value="Genomic_DNA"/>
</dbReference>
<proteinExistence type="predicted"/>
<keyword evidence="2" id="KW-1185">Reference proteome</keyword>
<evidence type="ECO:0000313" key="1">
    <source>
        <dbReference type="EMBL" id="KAE8735915.1"/>
    </source>
</evidence>
<dbReference type="Proteomes" id="UP000436088">
    <property type="component" value="Unassembled WGS sequence"/>
</dbReference>
<protein>
    <submittedName>
        <fullName evidence="1">Uncharacterized protein</fullName>
    </submittedName>
</protein>
<gene>
    <name evidence="1" type="ORF">F3Y22_tig00000326pilonHSYRG00020</name>
</gene>
<comment type="caution">
    <text evidence="1">The sequence shown here is derived from an EMBL/GenBank/DDBJ whole genome shotgun (WGS) entry which is preliminary data.</text>
</comment>
<dbReference type="PANTHER" id="PTHR47723">
    <property type="entry name" value="OS05G0353850 PROTEIN"/>
    <property type="match status" value="1"/>
</dbReference>
<accession>A0A6A3D2B8</accession>